<gene>
    <name evidence="2" type="ORF">KDK_13170</name>
</gene>
<evidence type="ECO:0000313" key="3">
    <source>
        <dbReference type="Proteomes" id="UP000287188"/>
    </source>
</evidence>
<keyword evidence="3" id="KW-1185">Reference proteome</keyword>
<feature type="domain" description="Roadblock/LAMTOR2" evidence="1">
    <location>
        <begin position="4"/>
        <end position="93"/>
    </location>
</feature>
<name>A0A402AEG5_9CHLR</name>
<dbReference type="RefSeq" id="WP_126549189.1">
    <property type="nucleotide sequence ID" value="NZ_BIFS01000001.1"/>
</dbReference>
<reference evidence="3" key="1">
    <citation type="submission" date="2018-12" db="EMBL/GenBank/DDBJ databases">
        <title>Tengunoibacter tsumagoiensis gen. nov., sp. nov., Dictyobacter kobayashii sp. nov., D. alpinus sp. nov., and D. joshuensis sp. nov. and description of Dictyobacteraceae fam. nov. within the order Ktedonobacterales isolated from Tengu-no-mugimeshi.</title>
        <authorList>
            <person name="Wang C.M."/>
            <person name="Zheng Y."/>
            <person name="Sakai Y."/>
            <person name="Toyoda A."/>
            <person name="Minakuchi Y."/>
            <person name="Abe K."/>
            <person name="Yokota A."/>
            <person name="Yabe S."/>
        </authorList>
    </citation>
    <scope>NUCLEOTIDE SEQUENCE [LARGE SCALE GENOMIC DNA]</scope>
    <source>
        <strain evidence="3">Uno11</strain>
    </source>
</reference>
<dbReference type="SMART" id="SM00960">
    <property type="entry name" value="Robl_LC7"/>
    <property type="match status" value="1"/>
</dbReference>
<dbReference type="Proteomes" id="UP000287188">
    <property type="component" value="Unassembled WGS sequence"/>
</dbReference>
<organism evidence="2 3">
    <name type="scientific">Dictyobacter kobayashii</name>
    <dbReference type="NCBI Taxonomy" id="2014872"/>
    <lineage>
        <taxon>Bacteria</taxon>
        <taxon>Bacillati</taxon>
        <taxon>Chloroflexota</taxon>
        <taxon>Ktedonobacteria</taxon>
        <taxon>Ktedonobacterales</taxon>
        <taxon>Dictyobacteraceae</taxon>
        <taxon>Dictyobacter</taxon>
    </lineage>
</organism>
<proteinExistence type="predicted"/>
<dbReference type="InterPro" id="IPR004942">
    <property type="entry name" value="Roadblock/LAMTOR2_dom"/>
</dbReference>
<dbReference type="SUPFAM" id="SSF103196">
    <property type="entry name" value="Roadblock/LC7 domain"/>
    <property type="match status" value="1"/>
</dbReference>
<dbReference type="Gene3D" id="3.30.450.30">
    <property type="entry name" value="Dynein light chain 2a, cytoplasmic"/>
    <property type="match status" value="1"/>
</dbReference>
<dbReference type="Pfam" id="PF03259">
    <property type="entry name" value="Robl_LC7"/>
    <property type="match status" value="1"/>
</dbReference>
<evidence type="ECO:0000313" key="2">
    <source>
        <dbReference type="EMBL" id="GCE17517.1"/>
    </source>
</evidence>
<comment type="caution">
    <text evidence="2">The sequence shown here is derived from an EMBL/GenBank/DDBJ whole genome shotgun (WGS) entry which is preliminary data.</text>
</comment>
<sequence>MVDLKQMLSRFLAIPGVRQAILVGRDGLMIEGMTREGKEDLEAVGAITTTSFSTAEALGQEIGRGSAVGLLLEYEHGLVSVDPLGDFALMITLSDNASNIGRVRHLVKASRNEILEALDIA</sequence>
<dbReference type="EMBL" id="BIFS01000001">
    <property type="protein sequence ID" value="GCE17517.1"/>
    <property type="molecule type" value="Genomic_DNA"/>
</dbReference>
<dbReference type="AlphaFoldDB" id="A0A402AEG5"/>
<dbReference type="OrthoDB" id="162769at2"/>
<evidence type="ECO:0000259" key="1">
    <source>
        <dbReference type="SMART" id="SM00960"/>
    </source>
</evidence>
<accession>A0A402AEG5</accession>
<protein>
    <recommendedName>
        <fullName evidence="1">Roadblock/LAMTOR2 domain-containing protein</fullName>
    </recommendedName>
</protein>